<dbReference type="InterPro" id="IPR011650">
    <property type="entry name" value="Peptidase_M20_dimer"/>
</dbReference>
<dbReference type="InterPro" id="IPR010169">
    <property type="entry name" value="AcOrn-deacetyl"/>
</dbReference>
<evidence type="ECO:0000259" key="4">
    <source>
        <dbReference type="Pfam" id="PF07687"/>
    </source>
</evidence>
<dbReference type="PANTHER" id="PTHR43808">
    <property type="entry name" value="ACETYLORNITHINE DEACETYLASE"/>
    <property type="match status" value="1"/>
</dbReference>
<evidence type="ECO:0000313" key="6">
    <source>
        <dbReference type="Proteomes" id="UP001305521"/>
    </source>
</evidence>
<sequence length="387" mass="41756">MPSIARIQDMLARLVAFDTTSARSNVPLIEFVQAELEAHGVESRVMVEDGKANLHAIIGPRLEGGIALSAHVDCVPVEGQAWLADPFTLRAEGERLIGRGSTDMKGFLACILAMLPEMTGAHLARPFHICLTHDEETSFRGAARLMPVLGRHAPPPAFCVVGEPTNMAPVIAHKGYASWDVVFTGLSGHSSRAHETVNALMAAAEAIAWLKAEARRFAREGRRVEGFEPPYTTVHAGTFRSGTVLNIVPDRAEFTFEIRSVPGDSAPEILSRFVAHVEQAILPEMRAVFPAATMELRVRANAPPLGLPENDPLVLLAQRASGSNRAGFVSYGTEAGYYQQAGIPAIVCGPGDIAQAHQPEEFITTAQLLACCDFLGRLIERQSRRAA</sequence>
<dbReference type="SUPFAM" id="SSF55031">
    <property type="entry name" value="Bacterial exopeptidase dimerisation domain"/>
    <property type="match status" value="1"/>
</dbReference>
<dbReference type="Pfam" id="PF07687">
    <property type="entry name" value="M20_dimer"/>
    <property type="match status" value="1"/>
</dbReference>
<evidence type="ECO:0000256" key="1">
    <source>
        <dbReference type="ARBA" id="ARBA00022723"/>
    </source>
</evidence>
<dbReference type="InterPro" id="IPR050072">
    <property type="entry name" value="Peptidase_M20A"/>
</dbReference>
<feature type="domain" description="Peptidase M20 dimerisation" evidence="4">
    <location>
        <begin position="171"/>
        <end position="280"/>
    </location>
</feature>
<dbReference type="Gene3D" id="3.40.630.10">
    <property type="entry name" value="Zn peptidases"/>
    <property type="match status" value="1"/>
</dbReference>
<dbReference type="Gene3D" id="3.30.70.360">
    <property type="match status" value="1"/>
</dbReference>
<dbReference type="NCBIfam" id="NF005710">
    <property type="entry name" value="PRK07522.1"/>
    <property type="match status" value="1"/>
</dbReference>
<dbReference type="EMBL" id="CP137852">
    <property type="protein sequence ID" value="WPB85637.1"/>
    <property type="molecule type" value="Genomic_DNA"/>
</dbReference>
<dbReference type="CDD" id="cd03894">
    <property type="entry name" value="M20_ArgE"/>
    <property type="match status" value="1"/>
</dbReference>
<dbReference type="InterPro" id="IPR002933">
    <property type="entry name" value="Peptidase_M20"/>
</dbReference>
<dbReference type="PANTHER" id="PTHR43808:SF31">
    <property type="entry name" value="N-ACETYL-L-CITRULLINE DEACETYLASE"/>
    <property type="match status" value="1"/>
</dbReference>
<dbReference type="Pfam" id="PF01546">
    <property type="entry name" value="Peptidase_M20"/>
    <property type="match status" value="1"/>
</dbReference>
<accession>A0ABZ0PJ29</accession>
<dbReference type="NCBIfam" id="TIGR01892">
    <property type="entry name" value="AcOrn-deacetyl"/>
    <property type="match status" value="1"/>
</dbReference>
<dbReference type="Proteomes" id="UP001305521">
    <property type="component" value="Chromosome"/>
</dbReference>
<dbReference type="SUPFAM" id="SSF53187">
    <property type="entry name" value="Zn-dependent exopeptidases"/>
    <property type="match status" value="1"/>
</dbReference>
<dbReference type="RefSeq" id="WP_318649611.1">
    <property type="nucleotide sequence ID" value="NZ_CP137852.1"/>
</dbReference>
<evidence type="ECO:0000256" key="3">
    <source>
        <dbReference type="ARBA" id="ARBA00023285"/>
    </source>
</evidence>
<evidence type="ECO:0000313" key="5">
    <source>
        <dbReference type="EMBL" id="WPB85637.1"/>
    </source>
</evidence>
<dbReference type="EC" id="3.5.1.16" evidence="5"/>
<protein>
    <submittedName>
        <fullName evidence="5">Acetylornithine deacetylase</fullName>
        <ecNumber evidence="5">3.5.1.16</ecNumber>
    </submittedName>
</protein>
<keyword evidence="1" id="KW-0479">Metal-binding</keyword>
<reference evidence="5 6" key="1">
    <citation type="submission" date="2023-11" db="EMBL/GenBank/DDBJ databases">
        <title>Arctic aerobic anoxygenic photoheterotroph Sediminicoccus rosea KRV36 adapts its photosynthesis to long days of polar summer.</title>
        <authorList>
            <person name="Tomasch J."/>
            <person name="Kopejtka K."/>
            <person name="Bily T."/>
            <person name="Gardiner A.T."/>
            <person name="Gardian Z."/>
            <person name="Shivaramu S."/>
            <person name="Koblizek M."/>
            <person name="Engelhardt F."/>
            <person name="Kaftan D."/>
        </authorList>
    </citation>
    <scope>NUCLEOTIDE SEQUENCE [LARGE SCALE GENOMIC DNA]</scope>
    <source>
        <strain evidence="5 6">R-30</strain>
    </source>
</reference>
<dbReference type="GO" id="GO:0008777">
    <property type="term" value="F:acetylornithine deacetylase activity"/>
    <property type="evidence" value="ECO:0007669"/>
    <property type="project" value="UniProtKB-EC"/>
</dbReference>
<organism evidence="5 6">
    <name type="scientific">Sediminicoccus rosea</name>
    <dbReference type="NCBI Taxonomy" id="1225128"/>
    <lineage>
        <taxon>Bacteria</taxon>
        <taxon>Pseudomonadati</taxon>
        <taxon>Pseudomonadota</taxon>
        <taxon>Alphaproteobacteria</taxon>
        <taxon>Acetobacterales</taxon>
        <taxon>Roseomonadaceae</taxon>
        <taxon>Sediminicoccus</taxon>
    </lineage>
</organism>
<proteinExistence type="predicted"/>
<dbReference type="InterPro" id="IPR036264">
    <property type="entry name" value="Bact_exopeptidase_dim_dom"/>
</dbReference>
<evidence type="ECO:0000256" key="2">
    <source>
        <dbReference type="ARBA" id="ARBA00022801"/>
    </source>
</evidence>
<name>A0ABZ0PJ29_9PROT</name>
<gene>
    <name evidence="5" type="primary">argE</name>
    <name evidence="5" type="ORF">R9Z33_01895</name>
</gene>
<keyword evidence="2 5" id="KW-0378">Hydrolase</keyword>
<keyword evidence="3" id="KW-0170">Cobalt</keyword>
<keyword evidence="6" id="KW-1185">Reference proteome</keyword>